<accession>A0AAD2AHY3</accession>
<sequence>MVMGTERSKALHNFTMPCGLRWGNQRYLRCMKVNSNGQISTLSRFHGNDSDSSDYKHQQRRTTRENQRDSDGSHKMGPTRAVNSFGGGRRFGDGDDDGIAAVREKVMSDLMAVADKMKDQIFKEGLQEDEIFVSPSRPPPPPPPSPAAGGIYMSWNLRTRRAACKAPSSGSVAGGSGRNGGAVDGATAGGNNIAKAMTVDVMKPSSVLLPIRTPSTCGNKSPRLRIGILGAAESPSGEKREIAKFSVPLLRREIEEDFMAMVGHKPPRRPKKRAKNVQKELDTLFPGLCCSIDEKVLWSLKGLRIC</sequence>
<dbReference type="PANTHER" id="PTHR33130:SF43">
    <property type="entry name" value="OS01G0688600 PROTEIN"/>
    <property type="match status" value="1"/>
</dbReference>
<feature type="compositionally biased region" description="Basic and acidic residues" evidence="1">
    <location>
        <begin position="46"/>
        <end position="74"/>
    </location>
</feature>
<proteinExistence type="predicted"/>
<name>A0AAD2AHY3_9LAMI</name>
<protein>
    <submittedName>
        <fullName evidence="2">Uncharacterized protein</fullName>
    </submittedName>
</protein>
<dbReference type="AlphaFoldDB" id="A0AAD2AHY3"/>
<gene>
    <name evidence="2" type="ORF">FPE_LOCUS32822</name>
</gene>
<dbReference type="Proteomes" id="UP000834106">
    <property type="component" value="Chromosome 21"/>
</dbReference>
<feature type="region of interest" description="Disordered" evidence="1">
    <location>
        <begin position="42"/>
        <end position="95"/>
    </location>
</feature>
<dbReference type="Pfam" id="PF07797">
    <property type="entry name" value="DUF1639"/>
    <property type="match status" value="1"/>
</dbReference>
<organism evidence="2 3">
    <name type="scientific">Fraxinus pennsylvanica</name>
    <dbReference type="NCBI Taxonomy" id="56036"/>
    <lineage>
        <taxon>Eukaryota</taxon>
        <taxon>Viridiplantae</taxon>
        <taxon>Streptophyta</taxon>
        <taxon>Embryophyta</taxon>
        <taxon>Tracheophyta</taxon>
        <taxon>Spermatophyta</taxon>
        <taxon>Magnoliopsida</taxon>
        <taxon>eudicotyledons</taxon>
        <taxon>Gunneridae</taxon>
        <taxon>Pentapetalae</taxon>
        <taxon>asterids</taxon>
        <taxon>lamiids</taxon>
        <taxon>Lamiales</taxon>
        <taxon>Oleaceae</taxon>
        <taxon>Oleeae</taxon>
        <taxon>Fraxinus</taxon>
    </lineage>
</organism>
<dbReference type="InterPro" id="IPR012438">
    <property type="entry name" value="DUF1639"/>
</dbReference>
<evidence type="ECO:0000313" key="3">
    <source>
        <dbReference type="Proteomes" id="UP000834106"/>
    </source>
</evidence>
<dbReference type="EMBL" id="OU503056">
    <property type="protein sequence ID" value="CAI9785392.1"/>
    <property type="molecule type" value="Genomic_DNA"/>
</dbReference>
<evidence type="ECO:0000256" key="1">
    <source>
        <dbReference type="SAM" id="MobiDB-lite"/>
    </source>
</evidence>
<reference evidence="2" key="1">
    <citation type="submission" date="2023-05" db="EMBL/GenBank/DDBJ databases">
        <authorList>
            <person name="Huff M."/>
        </authorList>
    </citation>
    <scope>NUCLEOTIDE SEQUENCE</scope>
</reference>
<dbReference type="PANTHER" id="PTHR33130">
    <property type="entry name" value="PUTATIVE (DUF1639)-RELATED"/>
    <property type="match status" value="1"/>
</dbReference>
<evidence type="ECO:0000313" key="2">
    <source>
        <dbReference type="EMBL" id="CAI9785392.1"/>
    </source>
</evidence>
<keyword evidence="3" id="KW-1185">Reference proteome</keyword>